<sequence length="346" mass="38549">MENLSNRWAGRIYGTNTGNVFLDLNQEAENISGRLRIMDSVFGVSIYAYSGTVDDQIILHCKPESADDGTQHGDVTVKGKLTPQGSIKGEWESTIGTAGTFEIYPHDINATDPAEDARGGNPEQIHNKTIQLGSVRLFKDDILQLVSFIKKDFSTGRVIVTYTQRGSELTKYADDFFNQLDGIDQLNYIKFVIQEPEAYGINRVIVIELVANGTSEIRVSGINESWVLGKAESIYQTIKPKQNSLVTTYRKYGLNLNSVIFVAMLIVLPEIVDWKNRGIFVIVVFALLNFLLFIHNMFIPNTAIYLEQAKPSFLKRAWPSILSWFIAASSSVAAAYLFSILKNGGS</sequence>
<accession>A0A1N6M5I1</accession>
<dbReference type="AlphaFoldDB" id="A0A1N6M5I1"/>
<dbReference type="OrthoDB" id="5497289at2"/>
<feature type="transmembrane region" description="Helical" evidence="1">
    <location>
        <begin position="318"/>
        <end position="341"/>
    </location>
</feature>
<name>A0A1N6M5I1_9VIBR</name>
<keyword evidence="1" id="KW-0472">Membrane</keyword>
<dbReference type="RefSeq" id="WP_139302119.1">
    <property type="nucleotide sequence ID" value="NZ_AP024907.1"/>
</dbReference>
<proteinExistence type="predicted"/>
<reference evidence="2 3" key="1">
    <citation type="submission" date="2016-12" db="EMBL/GenBank/DDBJ databases">
        <authorList>
            <person name="Song W.-J."/>
            <person name="Kurnit D.M."/>
        </authorList>
    </citation>
    <scope>NUCLEOTIDE SEQUENCE [LARGE SCALE GENOMIC DNA]</scope>
    <source>
        <strain evidence="2 3">CECT 9026</strain>
    </source>
</reference>
<dbReference type="Proteomes" id="UP000184774">
    <property type="component" value="Unassembled WGS sequence"/>
</dbReference>
<keyword evidence="1" id="KW-0812">Transmembrane</keyword>
<organism evidence="2 3">
    <name type="scientific">Vibrio spartinae</name>
    <dbReference type="NCBI Taxonomy" id="1918945"/>
    <lineage>
        <taxon>Bacteria</taxon>
        <taxon>Pseudomonadati</taxon>
        <taxon>Pseudomonadota</taxon>
        <taxon>Gammaproteobacteria</taxon>
        <taxon>Vibrionales</taxon>
        <taxon>Vibrionaceae</taxon>
        <taxon>Vibrio</taxon>
    </lineage>
</organism>
<keyword evidence="1" id="KW-1133">Transmembrane helix</keyword>
<gene>
    <name evidence="2" type="ORF">VSP9026_02404</name>
</gene>
<evidence type="ECO:0000313" key="2">
    <source>
        <dbReference type="EMBL" id="SIO94675.1"/>
    </source>
</evidence>
<feature type="transmembrane region" description="Helical" evidence="1">
    <location>
        <begin position="252"/>
        <end position="272"/>
    </location>
</feature>
<evidence type="ECO:0000256" key="1">
    <source>
        <dbReference type="SAM" id="Phobius"/>
    </source>
</evidence>
<evidence type="ECO:0000313" key="3">
    <source>
        <dbReference type="Proteomes" id="UP000184774"/>
    </source>
</evidence>
<feature type="transmembrane region" description="Helical" evidence="1">
    <location>
        <begin position="279"/>
        <end position="298"/>
    </location>
</feature>
<dbReference type="EMBL" id="FSSB01000016">
    <property type="protein sequence ID" value="SIO94675.1"/>
    <property type="molecule type" value="Genomic_DNA"/>
</dbReference>
<protein>
    <submittedName>
        <fullName evidence="2">Uncharacterized protein</fullName>
    </submittedName>
</protein>